<evidence type="ECO:0000259" key="1">
    <source>
        <dbReference type="Pfam" id="PF20236"/>
    </source>
</evidence>
<reference evidence="2" key="1">
    <citation type="submission" date="2022-01" db="EMBL/GenBank/DDBJ databases">
        <title>Comparative genomics reveals a dynamic genome evolution in the ectomycorrhizal milk-cap (Lactarius) mushrooms.</title>
        <authorList>
            <consortium name="DOE Joint Genome Institute"/>
            <person name="Lebreton A."/>
            <person name="Tang N."/>
            <person name="Kuo A."/>
            <person name="LaButti K."/>
            <person name="Drula E."/>
            <person name="Barry K."/>
            <person name="Clum A."/>
            <person name="Lipzen A."/>
            <person name="Mousain D."/>
            <person name="Ng V."/>
            <person name="Wang R."/>
            <person name="Wang X."/>
            <person name="Dai Y."/>
            <person name="Henrissat B."/>
            <person name="Grigoriev I.V."/>
            <person name="Guerin-Laguette A."/>
            <person name="Yu F."/>
            <person name="Martin F.M."/>
        </authorList>
    </citation>
    <scope>NUCLEOTIDE SEQUENCE</scope>
    <source>
        <strain evidence="2">QP</strain>
    </source>
</reference>
<name>A0AAD4L3N3_9AGAM</name>
<dbReference type="Proteomes" id="UP001201163">
    <property type="component" value="Unassembled WGS sequence"/>
</dbReference>
<comment type="caution">
    <text evidence="2">The sequence shown here is derived from an EMBL/GenBank/DDBJ whole genome shotgun (WGS) entry which is preliminary data.</text>
</comment>
<dbReference type="Pfam" id="PF20236">
    <property type="entry name" value="DUF6593"/>
    <property type="match status" value="1"/>
</dbReference>
<evidence type="ECO:0000313" key="3">
    <source>
        <dbReference type="Proteomes" id="UP001201163"/>
    </source>
</evidence>
<dbReference type="AlphaFoldDB" id="A0AAD4L3N3"/>
<dbReference type="InterPro" id="IPR046528">
    <property type="entry name" value="DUF6593"/>
</dbReference>
<dbReference type="EMBL" id="JAKELL010000193">
    <property type="protein sequence ID" value="KAH8978952.1"/>
    <property type="molecule type" value="Genomic_DNA"/>
</dbReference>
<accession>A0AAD4L3N3</accession>
<evidence type="ECO:0000313" key="2">
    <source>
        <dbReference type="EMBL" id="KAH8978952.1"/>
    </source>
</evidence>
<sequence>MPPPLTPLSATLVEATRHIERPSIELKFSSSGVNIVNSVVIDAAGRPIYTILSDSKRTKLLSHRDNTEIATVEWDRSSPRMVFRGKKTKCKEWLPLAGPDTESRLLVHGDAQFTWMQRSSRGFLIPANRPGLAVAKWRTKSRTDELLVKIFQEALVEPGLLEAIILSIVLLQSGHSFGDMLEIASLGPKFYAAGNFVGGR</sequence>
<feature type="domain" description="DUF6593" evidence="1">
    <location>
        <begin position="34"/>
        <end position="173"/>
    </location>
</feature>
<protein>
    <recommendedName>
        <fullName evidence="1">DUF6593 domain-containing protein</fullName>
    </recommendedName>
</protein>
<keyword evidence="3" id="KW-1185">Reference proteome</keyword>
<organism evidence="2 3">
    <name type="scientific">Lactarius akahatsu</name>
    <dbReference type="NCBI Taxonomy" id="416441"/>
    <lineage>
        <taxon>Eukaryota</taxon>
        <taxon>Fungi</taxon>
        <taxon>Dikarya</taxon>
        <taxon>Basidiomycota</taxon>
        <taxon>Agaricomycotina</taxon>
        <taxon>Agaricomycetes</taxon>
        <taxon>Russulales</taxon>
        <taxon>Russulaceae</taxon>
        <taxon>Lactarius</taxon>
    </lineage>
</organism>
<gene>
    <name evidence="2" type="ORF">EDB92DRAFT_1906765</name>
</gene>
<proteinExistence type="predicted"/>